<dbReference type="GO" id="GO:0006873">
    <property type="term" value="P:intracellular monoatomic ion homeostasis"/>
    <property type="evidence" value="ECO:0007669"/>
    <property type="project" value="InterPro"/>
</dbReference>
<protein>
    <submittedName>
        <fullName evidence="6">S-type anion channel SLAH1</fullName>
    </submittedName>
</protein>
<keyword evidence="4" id="KW-1003">Cell membrane</keyword>
<dbReference type="EMBL" id="QZWG01000006">
    <property type="protein sequence ID" value="RZC05473.1"/>
    <property type="molecule type" value="Genomic_DNA"/>
</dbReference>
<evidence type="ECO:0000256" key="5">
    <source>
        <dbReference type="SAM" id="Phobius"/>
    </source>
</evidence>
<dbReference type="Gene3D" id="1.50.10.150">
    <property type="entry name" value="Voltage-dependent anion channel"/>
    <property type="match status" value="1"/>
</dbReference>
<organism evidence="6 7">
    <name type="scientific">Glycine soja</name>
    <name type="common">Wild soybean</name>
    <dbReference type="NCBI Taxonomy" id="3848"/>
    <lineage>
        <taxon>Eukaryota</taxon>
        <taxon>Viridiplantae</taxon>
        <taxon>Streptophyta</taxon>
        <taxon>Embryophyta</taxon>
        <taxon>Tracheophyta</taxon>
        <taxon>Spermatophyta</taxon>
        <taxon>Magnoliopsida</taxon>
        <taxon>eudicotyledons</taxon>
        <taxon>Gunneridae</taxon>
        <taxon>Pentapetalae</taxon>
        <taxon>rosids</taxon>
        <taxon>fabids</taxon>
        <taxon>Fabales</taxon>
        <taxon>Fabaceae</taxon>
        <taxon>Papilionoideae</taxon>
        <taxon>50 kb inversion clade</taxon>
        <taxon>NPAAA clade</taxon>
        <taxon>indigoferoid/millettioid clade</taxon>
        <taxon>Phaseoleae</taxon>
        <taxon>Glycine</taxon>
        <taxon>Glycine subgen. Soja</taxon>
    </lineage>
</organism>
<reference evidence="6 7" key="1">
    <citation type="submission" date="2018-09" db="EMBL/GenBank/DDBJ databases">
        <title>A high-quality reference genome of wild soybean provides a powerful tool to mine soybean genomes.</title>
        <authorList>
            <person name="Xie M."/>
            <person name="Chung C.Y.L."/>
            <person name="Li M.-W."/>
            <person name="Wong F.-L."/>
            <person name="Chan T.-F."/>
            <person name="Lam H.-M."/>
        </authorList>
    </citation>
    <scope>NUCLEOTIDE SEQUENCE [LARGE SCALE GENOMIC DNA]</scope>
    <source>
        <strain evidence="7">cv. W05</strain>
        <tissue evidence="6">Hypocotyl of etiolated seedlings</tissue>
    </source>
</reference>
<keyword evidence="7" id="KW-1185">Reference proteome</keyword>
<dbReference type="PANTHER" id="PTHR31269:SF62">
    <property type="entry name" value="C4-DICARBOXYLATE TRANSPORTER_MALIC ACID PROTEIN"/>
    <property type="match status" value="1"/>
</dbReference>
<accession>A0A445K3U6</accession>
<dbReference type="AlphaFoldDB" id="A0A445K3U6"/>
<keyword evidence="3" id="KW-0813">Transport</keyword>
<evidence type="ECO:0000256" key="2">
    <source>
        <dbReference type="ARBA" id="ARBA00004236"/>
    </source>
</evidence>
<evidence type="ECO:0000256" key="3">
    <source>
        <dbReference type="ARBA" id="ARBA00022448"/>
    </source>
</evidence>
<evidence type="ECO:0000313" key="7">
    <source>
        <dbReference type="Proteomes" id="UP000289340"/>
    </source>
</evidence>
<comment type="caution">
    <text evidence="6">The sequence shown here is derived from an EMBL/GenBank/DDBJ whole genome shotgun (WGS) entry which is preliminary data.</text>
</comment>
<dbReference type="InterPro" id="IPR038665">
    <property type="entry name" value="Voltage-dep_anion_channel_sf"/>
</dbReference>
<dbReference type="Proteomes" id="UP000289340">
    <property type="component" value="Chromosome 6"/>
</dbReference>
<dbReference type="PANTHER" id="PTHR31269">
    <property type="entry name" value="S-TYPE ANION CHANNEL SLAH3"/>
    <property type="match status" value="1"/>
</dbReference>
<dbReference type="GO" id="GO:0005886">
    <property type="term" value="C:plasma membrane"/>
    <property type="evidence" value="ECO:0007669"/>
    <property type="project" value="UniProtKB-SubCell"/>
</dbReference>
<dbReference type="InterPro" id="IPR030183">
    <property type="entry name" value="SLAC/SLAH"/>
</dbReference>
<evidence type="ECO:0000256" key="4">
    <source>
        <dbReference type="ARBA" id="ARBA00022475"/>
    </source>
</evidence>
<sequence>MATQALRPEIELVVDDTTTSNVISHSNHEPTSLMVAKRSLTSLNSILTKFHAGYFRISLSLGGQALWWKTLIESPTHDVTSALRRLLCTLPSSAFLALWMVKADFLHPVRVNYLFAPWISWLLLLQSAPFVAPKTPTYLVMWWVFAVPVVVLDVKFYGQVVHESEEAFYRR</sequence>
<keyword evidence="5" id="KW-1133">Transmembrane helix</keyword>
<evidence type="ECO:0000313" key="6">
    <source>
        <dbReference type="EMBL" id="RZC05473.1"/>
    </source>
</evidence>
<dbReference type="GO" id="GO:0012505">
    <property type="term" value="C:endomembrane system"/>
    <property type="evidence" value="ECO:0007669"/>
    <property type="project" value="UniProtKB-SubCell"/>
</dbReference>
<feature type="transmembrane region" description="Helical" evidence="5">
    <location>
        <begin position="138"/>
        <end position="158"/>
    </location>
</feature>
<proteinExistence type="predicted"/>
<keyword evidence="5" id="KW-0472">Membrane</keyword>
<comment type="subcellular location">
    <subcellularLocation>
        <location evidence="2">Cell membrane</location>
    </subcellularLocation>
    <subcellularLocation>
        <location evidence="1">Endomembrane system</location>
        <topology evidence="1">Multi-pass membrane protein</topology>
    </subcellularLocation>
</comment>
<dbReference type="GO" id="GO:0008308">
    <property type="term" value="F:voltage-gated monoatomic anion channel activity"/>
    <property type="evidence" value="ECO:0007669"/>
    <property type="project" value="InterPro"/>
</dbReference>
<feature type="transmembrane region" description="Helical" evidence="5">
    <location>
        <begin position="113"/>
        <end position="132"/>
    </location>
</feature>
<keyword evidence="5" id="KW-0812">Transmembrane</keyword>
<name>A0A445K3U6_GLYSO</name>
<evidence type="ECO:0000256" key="1">
    <source>
        <dbReference type="ARBA" id="ARBA00004127"/>
    </source>
</evidence>
<gene>
    <name evidence="6" type="ORF">D0Y65_013561</name>
</gene>